<dbReference type="PROSITE" id="PS00211">
    <property type="entry name" value="ABC_TRANSPORTER_1"/>
    <property type="match status" value="1"/>
</dbReference>
<dbReference type="Gene3D" id="3.40.50.300">
    <property type="entry name" value="P-loop containing nucleotide triphosphate hydrolases"/>
    <property type="match status" value="1"/>
</dbReference>
<comment type="subcellular location">
    <subcellularLocation>
        <location evidence="1">Cell inner membrane</location>
        <topology evidence="1">Peripheral membrane protein</topology>
    </subcellularLocation>
</comment>
<dbReference type="GO" id="GO:0016887">
    <property type="term" value="F:ATP hydrolysis activity"/>
    <property type="evidence" value="ECO:0007669"/>
    <property type="project" value="InterPro"/>
</dbReference>
<evidence type="ECO:0000256" key="4">
    <source>
        <dbReference type="ARBA" id="ARBA00022741"/>
    </source>
</evidence>
<dbReference type="PANTHER" id="PTHR43776:SF7">
    <property type="entry name" value="D,D-DIPEPTIDE TRANSPORT ATP-BINDING PROTEIN DDPF-RELATED"/>
    <property type="match status" value="1"/>
</dbReference>
<evidence type="ECO:0000256" key="5">
    <source>
        <dbReference type="ARBA" id="ARBA00022840"/>
    </source>
</evidence>
<dbReference type="GO" id="GO:0005524">
    <property type="term" value="F:ATP binding"/>
    <property type="evidence" value="ECO:0007669"/>
    <property type="project" value="UniProtKB-KW"/>
</dbReference>
<dbReference type="GO" id="GO:0055085">
    <property type="term" value="P:transmembrane transport"/>
    <property type="evidence" value="ECO:0007669"/>
    <property type="project" value="UniProtKB-ARBA"/>
</dbReference>
<dbReference type="EMBL" id="JACBXS010000018">
    <property type="protein sequence ID" value="NYS25379.1"/>
    <property type="molecule type" value="Genomic_DNA"/>
</dbReference>
<gene>
    <name evidence="7" type="ORF">HUK65_10280</name>
</gene>
<evidence type="ECO:0000256" key="2">
    <source>
        <dbReference type="ARBA" id="ARBA00005417"/>
    </source>
</evidence>
<keyword evidence="4" id="KW-0547">Nucleotide-binding</keyword>
<dbReference type="SUPFAM" id="SSF52540">
    <property type="entry name" value="P-loop containing nucleoside triphosphate hydrolases"/>
    <property type="match status" value="1"/>
</dbReference>
<keyword evidence="3" id="KW-0813">Transport</keyword>
<proteinExistence type="inferred from homology"/>
<evidence type="ECO:0000313" key="7">
    <source>
        <dbReference type="EMBL" id="NYS25379.1"/>
    </source>
</evidence>
<dbReference type="FunFam" id="3.40.50.300:FF:000016">
    <property type="entry name" value="Oligopeptide ABC transporter ATP-binding component"/>
    <property type="match status" value="1"/>
</dbReference>
<dbReference type="SMART" id="SM00382">
    <property type="entry name" value="AAA"/>
    <property type="match status" value="1"/>
</dbReference>
<organism evidence="7 8">
    <name type="scientific">Rhabdonatronobacter sediminivivens</name>
    <dbReference type="NCBI Taxonomy" id="2743469"/>
    <lineage>
        <taxon>Bacteria</taxon>
        <taxon>Pseudomonadati</taxon>
        <taxon>Pseudomonadota</taxon>
        <taxon>Alphaproteobacteria</taxon>
        <taxon>Rhodobacterales</taxon>
        <taxon>Paracoccaceae</taxon>
        <taxon>Rhabdonatronobacter</taxon>
    </lineage>
</organism>
<dbReference type="InterPro" id="IPR003439">
    <property type="entry name" value="ABC_transporter-like_ATP-bd"/>
</dbReference>
<comment type="similarity">
    <text evidence="2">Belongs to the ABC transporter superfamily.</text>
</comment>
<feature type="domain" description="ABC transporter" evidence="6">
    <location>
        <begin position="6"/>
        <end position="257"/>
    </location>
</feature>
<keyword evidence="5 7" id="KW-0067">ATP-binding</keyword>
<name>A0A7Z0I0P7_9RHOB</name>
<dbReference type="PROSITE" id="PS50893">
    <property type="entry name" value="ABC_TRANSPORTER_2"/>
    <property type="match status" value="1"/>
</dbReference>
<sequence length="323" mass="35106">MSAPLLSVRDLRTHFPVRGATPFSRKKIVRAVDGLGFDLQRGQILSLVGESGSGKTTAGRSILRLIEPTSGQVEFDGTDLLALNAAELRATRRRMQIIFQDPFASLNPRMSVGRIIAEGMKLHGIGEGTQDRRDRVAALLERVGLSREHMTRYPHEFSGGQRQRIGIARALAVEPDFILADEPVSALDVSIQAQVLNLLQDLRADLGLTMVFIGHDLSVVEYLSDRVAVMYLGRIMEIADARDLYARPTHPYTEALLSAAPVPVPGARGQRVLLKGETPSPVAPPSGCVFRTRCPIAGPDCAATVPELREIGPGHRVACIKRG</sequence>
<evidence type="ECO:0000259" key="6">
    <source>
        <dbReference type="PROSITE" id="PS50893"/>
    </source>
</evidence>
<dbReference type="CDD" id="cd03257">
    <property type="entry name" value="ABC_NikE_OppD_transporters"/>
    <property type="match status" value="1"/>
</dbReference>
<dbReference type="RefSeq" id="WP_179906082.1">
    <property type="nucleotide sequence ID" value="NZ_JACBXS010000018.1"/>
</dbReference>
<dbReference type="InterPro" id="IPR050319">
    <property type="entry name" value="ABC_transp_ATP-bind"/>
</dbReference>
<accession>A0A7Z0I0P7</accession>
<dbReference type="Proteomes" id="UP000529417">
    <property type="component" value="Unassembled WGS sequence"/>
</dbReference>
<dbReference type="AlphaFoldDB" id="A0A7Z0I0P7"/>
<keyword evidence="8" id="KW-1185">Reference proteome</keyword>
<dbReference type="InterPro" id="IPR013563">
    <property type="entry name" value="Oligopep_ABC_C"/>
</dbReference>
<dbReference type="Pfam" id="PF08352">
    <property type="entry name" value="oligo_HPY"/>
    <property type="match status" value="1"/>
</dbReference>
<dbReference type="PANTHER" id="PTHR43776">
    <property type="entry name" value="TRANSPORT ATP-BINDING PROTEIN"/>
    <property type="match status" value="1"/>
</dbReference>
<dbReference type="InterPro" id="IPR003593">
    <property type="entry name" value="AAA+_ATPase"/>
</dbReference>
<evidence type="ECO:0000256" key="3">
    <source>
        <dbReference type="ARBA" id="ARBA00022448"/>
    </source>
</evidence>
<dbReference type="GO" id="GO:0005886">
    <property type="term" value="C:plasma membrane"/>
    <property type="evidence" value="ECO:0007669"/>
    <property type="project" value="UniProtKB-SubCell"/>
</dbReference>
<dbReference type="NCBIfam" id="TIGR01727">
    <property type="entry name" value="oligo_HPY"/>
    <property type="match status" value="1"/>
</dbReference>
<comment type="caution">
    <text evidence="7">The sequence shown here is derived from an EMBL/GenBank/DDBJ whole genome shotgun (WGS) entry which is preliminary data.</text>
</comment>
<dbReference type="InterPro" id="IPR027417">
    <property type="entry name" value="P-loop_NTPase"/>
</dbReference>
<dbReference type="InterPro" id="IPR017871">
    <property type="entry name" value="ABC_transporter-like_CS"/>
</dbReference>
<dbReference type="GO" id="GO:0015833">
    <property type="term" value="P:peptide transport"/>
    <property type="evidence" value="ECO:0007669"/>
    <property type="project" value="InterPro"/>
</dbReference>
<evidence type="ECO:0000256" key="1">
    <source>
        <dbReference type="ARBA" id="ARBA00004417"/>
    </source>
</evidence>
<evidence type="ECO:0000313" key="8">
    <source>
        <dbReference type="Proteomes" id="UP000529417"/>
    </source>
</evidence>
<reference evidence="7 8" key="1">
    <citation type="journal article" date="2000" name="Arch. Microbiol.">
        <title>Rhodobaca bogoriensis gen. nov. and sp. nov., an alkaliphilic purple nonsulfur bacterium from African Rift Valley soda lakes.</title>
        <authorList>
            <person name="Milford A.D."/>
            <person name="Achenbach L.A."/>
            <person name="Jung D.O."/>
            <person name="Madigan M.T."/>
        </authorList>
    </citation>
    <scope>NUCLEOTIDE SEQUENCE [LARGE SCALE GENOMIC DNA]</scope>
    <source>
        <strain evidence="7 8">2376</strain>
    </source>
</reference>
<protein>
    <submittedName>
        <fullName evidence="7">ATP-binding cassette domain-containing protein</fullName>
    </submittedName>
</protein>
<dbReference type="Pfam" id="PF00005">
    <property type="entry name" value="ABC_tran"/>
    <property type="match status" value="1"/>
</dbReference>